<proteinExistence type="predicted"/>
<organism evidence="2 3">
    <name type="scientific">Mesorhizobium plurifarium</name>
    <dbReference type="NCBI Taxonomy" id="69974"/>
    <lineage>
        <taxon>Bacteria</taxon>
        <taxon>Pseudomonadati</taxon>
        <taxon>Pseudomonadota</taxon>
        <taxon>Alphaproteobacteria</taxon>
        <taxon>Hyphomicrobiales</taxon>
        <taxon>Phyllobacteriaceae</taxon>
        <taxon>Mesorhizobium</taxon>
    </lineage>
</organism>
<gene>
    <name evidence="2" type="ORF">MPL3356_60627</name>
</gene>
<accession>A0A090EAH6</accession>
<dbReference type="AlphaFoldDB" id="A0A090EAH6"/>
<evidence type="ECO:0000313" key="2">
    <source>
        <dbReference type="EMBL" id="CDX26940.1"/>
    </source>
</evidence>
<dbReference type="EMBL" id="CCMZ01000056">
    <property type="protein sequence ID" value="CDX26940.1"/>
    <property type="molecule type" value="Genomic_DNA"/>
</dbReference>
<dbReference type="Proteomes" id="UP000045285">
    <property type="component" value="Unassembled WGS sequence"/>
</dbReference>
<protein>
    <recommendedName>
        <fullName evidence="1">DUF7352 domain-containing protein</fullName>
    </recommendedName>
</protein>
<reference evidence="3" key="1">
    <citation type="submission" date="2014-08" db="EMBL/GenBank/DDBJ databases">
        <authorList>
            <person name="Moulin L."/>
        </authorList>
    </citation>
    <scope>NUCLEOTIDE SEQUENCE [LARGE SCALE GENOMIC DNA]</scope>
</reference>
<dbReference type="InterPro" id="IPR055776">
    <property type="entry name" value="DUF7352"/>
</dbReference>
<sequence>MGDKLNTIWKFKLSHEAAQSIKVPREYSFLSIGLDRDDHRCIWLMVNADAPPVQLEIIKVATGDRPVPHLGDYLGTISQDGNIWHYFTGPGHAGNTRTSFHYHTRSNG</sequence>
<dbReference type="Pfam" id="PF24043">
    <property type="entry name" value="DUF7352"/>
    <property type="match status" value="1"/>
</dbReference>
<keyword evidence="3" id="KW-1185">Reference proteome</keyword>
<evidence type="ECO:0000313" key="3">
    <source>
        <dbReference type="Proteomes" id="UP000045285"/>
    </source>
</evidence>
<name>A0A090EAH6_MESPL</name>
<evidence type="ECO:0000259" key="1">
    <source>
        <dbReference type="Pfam" id="PF24043"/>
    </source>
</evidence>
<feature type="domain" description="DUF7352" evidence="1">
    <location>
        <begin position="6"/>
        <end position="90"/>
    </location>
</feature>